<evidence type="ECO:0000313" key="3">
    <source>
        <dbReference type="EMBL" id="RJS45163.1"/>
    </source>
</evidence>
<dbReference type="Pfam" id="PF13400">
    <property type="entry name" value="Tad"/>
    <property type="match status" value="1"/>
</dbReference>
<dbReference type="AlphaFoldDB" id="A0A3A5H303"/>
<evidence type="ECO:0000256" key="1">
    <source>
        <dbReference type="SAM" id="Phobius"/>
    </source>
</evidence>
<gene>
    <name evidence="3" type="ORF">D4739_02210</name>
</gene>
<feature type="transmembrane region" description="Helical" evidence="1">
    <location>
        <begin position="12"/>
        <end position="31"/>
    </location>
</feature>
<dbReference type="EMBL" id="QYRP01000002">
    <property type="protein sequence ID" value="RJS45163.1"/>
    <property type="molecule type" value="Genomic_DNA"/>
</dbReference>
<keyword evidence="4" id="KW-1185">Reference proteome</keyword>
<keyword evidence="1" id="KW-1133">Transmembrane helix</keyword>
<reference evidence="4" key="1">
    <citation type="submission" date="2018-09" db="EMBL/GenBank/DDBJ databases">
        <authorList>
            <person name="Zhu H."/>
        </authorList>
    </citation>
    <scope>NUCLEOTIDE SEQUENCE [LARGE SCALE GENOMIC DNA]</scope>
    <source>
        <strain evidence="4">K1W22B-1</strain>
    </source>
</reference>
<organism evidence="3 4">
    <name type="scientific">Nocardioides cavernaquae</name>
    <dbReference type="NCBI Taxonomy" id="2321396"/>
    <lineage>
        <taxon>Bacteria</taxon>
        <taxon>Bacillati</taxon>
        <taxon>Actinomycetota</taxon>
        <taxon>Actinomycetes</taxon>
        <taxon>Propionibacteriales</taxon>
        <taxon>Nocardioidaceae</taxon>
        <taxon>Nocardioides</taxon>
    </lineage>
</organism>
<accession>A0A3A5H303</accession>
<feature type="domain" description="Putative Flp pilus-assembly TadG-like N-terminal" evidence="2">
    <location>
        <begin position="10"/>
        <end position="56"/>
    </location>
</feature>
<dbReference type="RefSeq" id="WP_120059064.1">
    <property type="nucleotide sequence ID" value="NZ_QYRP01000002.1"/>
</dbReference>
<name>A0A3A5H303_9ACTN</name>
<evidence type="ECO:0000313" key="4">
    <source>
        <dbReference type="Proteomes" id="UP000276542"/>
    </source>
</evidence>
<protein>
    <recommendedName>
        <fullName evidence="2">Putative Flp pilus-assembly TadG-like N-terminal domain-containing protein</fullName>
    </recommendedName>
</protein>
<keyword evidence="1" id="KW-0812">Transmembrane</keyword>
<comment type="caution">
    <text evidence="3">The sequence shown here is derived from an EMBL/GenBank/DDBJ whole genome shotgun (WGS) entry which is preliminary data.</text>
</comment>
<dbReference type="Proteomes" id="UP000276542">
    <property type="component" value="Unassembled WGS sequence"/>
</dbReference>
<dbReference type="OrthoDB" id="3789668at2"/>
<evidence type="ECO:0000259" key="2">
    <source>
        <dbReference type="Pfam" id="PF13400"/>
    </source>
</evidence>
<keyword evidence="1" id="KW-0472">Membrane</keyword>
<dbReference type="InterPro" id="IPR028087">
    <property type="entry name" value="Tad_N"/>
</dbReference>
<proteinExistence type="predicted"/>
<sequence length="144" mass="14509">MSDRSGEESGQVTVMIIGFALILLMATGVTVDASAAYLARQSLATLADGAALAGADQLQGAAAYDGGLDDHVPIDVQTARQSVAEHLRATGAYADHPGLAASVDVVGDRVIVRLTAPLDLPIRVDGITATRVGASGSATVVLGQ</sequence>